<sequence length="168" mass="17207">MSLQGTVKFFSQKGFGFITPSDGTDDVFVHYTHINKEGYKTLNDGESVTFDKTFDDAKQKWSASNVTGAGDGVVRPRHNHQGGRGGAYAYGGGRGGAVYQGGSPYNAGGGHPAYGGPGAYQGGSAYNAGGGHPGYGGGGHPQGSYPGGGAPDYQQGGGAPQQQQQQQW</sequence>
<dbReference type="PROSITE" id="PS00352">
    <property type="entry name" value="CSD_1"/>
    <property type="match status" value="1"/>
</dbReference>
<evidence type="ECO:0000313" key="4">
    <source>
        <dbReference type="Proteomes" id="UP000291116"/>
    </source>
</evidence>
<feature type="region of interest" description="Disordered" evidence="1">
    <location>
        <begin position="124"/>
        <end position="168"/>
    </location>
</feature>
<evidence type="ECO:0000256" key="1">
    <source>
        <dbReference type="SAM" id="MobiDB-lite"/>
    </source>
</evidence>
<gene>
    <name evidence="3" type="ORF">PSNMU_V1.4_AUG-EV-PASAV3_0012560</name>
</gene>
<dbReference type="PROSITE" id="PS51857">
    <property type="entry name" value="CSD_2"/>
    <property type="match status" value="1"/>
</dbReference>
<dbReference type="Pfam" id="PF00313">
    <property type="entry name" value="CSD"/>
    <property type="match status" value="1"/>
</dbReference>
<accession>A0A448YXM6</accession>
<dbReference type="InterPro" id="IPR019844">
    <property type="entry name" value="CSD_CS"/>
</dbReference>
<dbReference type="CDD" id="cd04458">
    <property type="entry name" value="CSP_CDS"/>
    <property type="match status" value="1"/>
</dbReference>
<feature type="region of interest" description="Disordered" evidence="1">
    <location>
        <begin position="67"/>
        <end position="87"/>
    </location>
</feature>
<dbReference type="EMBL" id="CAACVS010000032">
    <property type="protein sequence ID" value="VEU34548.1"/>
    <property type="molecule type" value="Genomic_DNA"/>
</dbReference>
<dbReference type="SUPFAM" id="SSF50249">
    <property type="entry name" value="Nucleic acid-binding proteins"/>
    <property type="match status" value="1"/>
</dbReference>
<dbReference type="OrthoDB" id="422005at2759"/>
<keyword evidence="4" id="KW-1185">Reference proteome</keyword>
<dbReference type="PANTHER" id="PTHR46565">
    <property type="entry name" value="COLD SHOCK DOMAIN PROTEIN 2"/>
    <property type="match status" value="1"/>
</dbReference>
<dbReference type="InterPro" id="IPR012340">
    <property type="entry name" value="NA-bd_OB-fold"/>
</dbReference>
<dbReference type="InterPro" id="IPR002059">
    <property type="entry name" value="CSP_DNA-bd"/>
</dbReference>
<dbReference type="Proteomes" id="UP000291116">
    <property type="component" value="Unassembled WGS sequence"/>
</dbReference>
<dbReference type="AlphaFoldDB" id="A0A448YXM6"/>
<dbReference type="PRINTS" id="PR00050">
    <property type="entry name" value="COLDSHOCK"/>
</dbReference>
<evidence type="ECO:0000259" key="2">
    <source>
        <dbReference type="PROSITE" id="PS51857"/>
    </source>
</evidence>
<name>A0A448YXM6_9STRA</name>
<evidence type="ECO:0000313" key="3">
    <source>
        <dbReference type="EMBL" id="VEU34548.1"/>
    </source>
</evidence>
<proteinExistence type="predicted"/>
<protein>
    <recommendedName>
        <fullName evidence="2">CSD domain-containing protein</fullName>
    </recommendedName>
</protein>
<dbReference type="SMART" id="SM00357">
    <property type="entry name" value="CSP"/>
    <property type="match status" value="1"/>
</dbReference>
<organism evidence="3 4">
    <name type="scientific">Pseudo-nitzschia multistriata</name>
    <dbReference type="NCBI Taxonomy" id="183589"/>
    <lineage>
        <taxon>Eukaryota</taxon>
        <taxon>Sar</taxon>
        <taxon>Stramenopiles</taxon>
        <taxon>Ochrophyta</taxon>
        <taxon>Bacillariophyta</taxon>
        <taxon>Bacillariophyceae</taxon>
        <taxon>Bacillariophycidae</taxon>
        <taxon>Bacillariales</taxon>
        <taxon>Bacillariaceae</taxon>
        <taxon>Pseudo-nitzschia</taxon>
    </lineage>
</organism>
<feature type="domain" description="CSD" evidence="2">
    <location>
        <begin position="2"/>
        <end position="68"/>
    </location>
</feature>
<dbReference type="GO" id="GO:0003676">
    <property type="term" value="F:nucleic acid binding"/>
    <property type="evidence" value="ECO:0007669"/>
    <property type="project" value="InterPro"/>
</dbReference>
<dbReference type="InterPro" id="IPR011129">
    <property type="entry name" value="CSD"/>
</dbReference>
<feature type="compositionally biased region" description="Gly residues" evidence="1">
    <location>
        <begin position="128"/>
        <end position="159"/>
    </location>
</feature>
<dbReference type="Gene3D" id="2.40.50.140">
    <property type="entry name" value="Nucleic acid-binding proteins"/>
    <property type="match status" value="1"/>
</dbReference>
<dbReference type="PANTHER" id="PTHR46565:SF20">
    <property type="entry name" value="COLD SHOCK DOMAIN-CONTAINING PROTEIN 4"/>
    <property type="match status" value="1"/>
</dbReference>
<reference evidence="3 4" key="1">
    <citation type="submission" date="2019-01" db="EMBL/GenBank/DDBJ databases">
        <authorList>
            <person name="Ferrante I. M."/>
        </authorList>
    </citation>
    <scope>NUCLEOTIDE SEQUENCE [LARGE SCALE GENOMIC DNA]</scope>
    <source>
        <strain evidence="3 4">B856</strain>
    </source>
</reference>